<dbReference type="GO" id="GO:0009247">
    <property type="term" value="P:glycolipid biosynthetic process"/>
    <property type="evidence" value="ECO:0007669"/>
    <property type="project" value="UniProtKB-ARBA"/>
</dbReference>
<keyword evidence="5" id="KW-0472">Membrane</keyword>
<accession>A0A315E617</accession>
<evidence type="ECO:0000256" key="6">
    <source>
        <dbReference type="ARBA" id="ARBA00023315"/>
    </source>
</evidence>
<dbReference type="GO" id="GO:0005886">
    <property type="term" value="C:plasma membrane"/>
    <property type="evidence" value="ECO:0007669"/>
    <property type="project" value="UniProtKB-SubCell"/>
</dbReference>
<evidence type="ECO:0000313" key="7">
    <source>
        <dbReference type="EMBL" id="PUE52015.1"/>
    </source>
</evidence>
<dbReference type="GO" id="GO:0016746">
    <property type="term" value="F:acyltransferase activity"/>
    <property type="evidence" value="ECO:0007669"/>
    <property type="project" value="UniProtKB-KW"/>
</dbReference>
<dbReference type="OrthoDB" id="9803456at2"/>
<keyword evidence="4 7" id="KW-0808">Transferase</keyword>
<proteinExistence type="predicted"/>
<keyword evidence="6 7" id="KW-0012">Acyltransferase</keyword>
<comment type="subcellular location">
    <subcellularLocation>
        <location evidence="1">Cell inner membrane</location>
    </subcellularLocation>
</comment>
<dbReference type="Pfam" id="PF03279">
    <property type="entry name" value="Lip_A_acyltrans"/>
    <property type="match status" value="1"/>
</dbReference>
<dbReference type="CDD" id="cd07984">
    <property type="entry name" value="LPLAT_LABLAT-like"/>
    <property type="match status" value="1"/>
</dbReference>
<evidence type="ECO:0000256" key="2">
    <source>
        <dbReference type="ARBA" id="ARBA00022475"/>
    </source>
</evidence>
<keyword evidence="3" id="KW-0997">Cell inner membrane</keyword>
<dbReference type="EMBL" id="NESN01000005">
    <property type="protein sequence ID" value="PUE52015.1"/>
    <property type="molecule type" value="Genomic_DNA"/>
</dbReference>
<dbReference type="Proteomes" id="UP000250790">
    <property type="component" value="Unassembled WGS sequence"/>
</dbReference>
<dbReference type="AlphaFoldDB" id="A0A315E617"/>
<organism evidence="7 8">
    <name type="scientific">Limnohabitans parvus II-B4</name>
    <dbReference type="NCBI Taxonomy" id="1293052"/>
    <lineage>
        <taxon>Bacteria</taxon>
        <taxon>Pseudomonadati</taxon>
        <taxon>Pseudomonadota</taxon>
        <taxon>Betaproteobacteria</taxon>
        <taxon>Burkholderiales</taxon>
        <taxon>Comamonadaceae</taxon>
        <taxon>Limnohabitans</taxon>
    </lineage>
</organism>
<evidence type="ECO:0000256" key="5">
    <source>
        <dbReference type="ARBA" id="ARBA00023136"/>
    </source>
</evidence>
<name>A0A315E617_9BURK</name>
<evidence type="ECO:0000313" key="8">
    <source>
        <dbReference type="Proteomes" id="UP000250790"/>
    </source>
</evidence>
<dbReference type="InterPro" id="IPR004960">
    <property type="entry name" value="LipA_acyltrans"/>
</dbReference>
<dbReference type="PANTHER" id="PTHR30606">
    <property type="entry name" value="LIPID A BIOSYNTHESIS LAUROYL ACYLTRANSFERASE"/>
    <property type="match status" value="1"/>
</dbReference>
<dbReference type="RefSeq" id="WP_108313468.1">
    <property type="nucleotide sequence ID" value="NZ_NESN01000005.1"/>
</dbReference>
<dbReference type="PIRSF" id="PIRSF026649">
    <property type="entry name" value="MsbB"/>
    <property type="match status" value="1"/>
</dbReference>
<reference evidence="7 8" key="1">
    <citation type="submission" date="2017-04" db="EMBL/GenBank/DDBJ databases">
        <title>Unexpected and diverse lifestyles within the genus Limnohabitans.</title>
        <authorList>
            <person name="Kasalicky V."/>
            <person name="Mehrshad M."/>
            <person name="Andrei S.-A."/>
            <person name="Salcher M."/>
            <person name="Kratochvilova H."/>
            <person name="Simek K."/>
            <person name="Ghai R."/>
        </authorList>
    </citation>
    <scope>NUCLEOTIDE SEQUENCE [LARGE SCALE GENOMIC DNA]</scope>
    <source>
        <strain evidence="7 8">II-B4</strain>
    </source>
</reference>
<keyword evidence="2" id="KW-1003">Cell membrane</keyword>
<sequence length="288" mass="32305">MVNLLIAVMRLFARLPLSWVRALGAGLGWLLWHLARKRRHIVSVNLRLCMPELTEAERQALAYRHFLAFGQSVLDRSWLWDAPEAVARGRLRYVGDLTALTAPGPLVVFAPHFVGLDAGGLAVGWCVPRNVAFIFVKQSNPKVEAWVRHGRERSGNARPYFRHEGVRQILAGLKKGEPLHLSPDMDFGRGESIFVPFMGVEQAATVPSLSRFSRVGGARVVPVVTRMTPQGYDIEVHAPLVDFPSADLAQDTVRMNALLAGWVRTMPEQYYWVHKRLKTRPEGEPGVY</sequence>
<evidence type="ECO:0000256" key="1">
    <source>
        <dbReference type="ARBA" id="ARBA00004533"/>
    </source>
</evidence>
<dbReference type="PANTHER" id="PTHR30606:SF9">
    <property type="entry name" value="LIPID A BIOSYNTHESIS LAUROYLTRANSFERASE"/>
    <property type="match status" value="1"/>
</dbReference>
<keyword evidence="8" id="KW-1185">Reference proteome</keyword>
<gene>
    <name evidence="7" type="ORF">B9Z37_13150</name>
</gene>
<evidence type="ECO:0000256" key="4">
    <source>
        <dbReference type="ARBA" id="ARBA00022679"/>
    </source>
</evidence>
<comment type="caution">
    <text evidence="7">The sequence shown here is derived from an EMBL/GenBank/DDBJ whole genome shotgun (WGS) entry which is preliminary data.</text>
</comment>
<protein>
    <submittedName>
        <fullName evidence="7">Lipid A biosynthesis acyltransferase</fullName>
    </submittedName>
</protein>
<evidence type="ECO:0000256" key="3">
    <source>
        <dbReference type="ARBA" id="ARBA00022519"/>
    </source>
</evidence>